<reference evidence="1" key="2">
    <citation type="submission" date="2021-01" db="EMBL/GenBank/DDBJ databases">
        <authorList>
            <person name="Schikora-Tamarit M.A."/>
        </authorList>
    </citation>
    <scope>NUCLEOTIDE SEQUENCE</scope>
    <source>
        <strain evidence="1">CBS2887</strain>
    </source>
</reference>
<dbReference type="AlphaFoldDB" id="A0A9P8Q9P3"/>
<name>A0A9P8Q9P3_WICPI</name>
<evidence type="ECO:0000313" key="2">
    <source>
        <dbReference type="Proteomes" id="UP000774326"/>
    </source>
</evidence>
<organism evidence="1 2">
    <name type="scientific">Wickerhamomyces pijperi</name>
    <name type="common">Yeast</name>
    <name type="synonym">Pichia pijperi</name>
    <dbReference type="NCBI Taxonomy" id="599730"/>
    <lineage>
        <taxon>Eukaryota</taxon>
        <taxon>Fungi</taxon>
        <taxon>Dikarya</taxon>
        <taxon>Ascomycota</taxon>
        <taxon>Saccharomycotina</taxon>
        <taxon>Saccharomycetes</taxon>
        <taxon>Phaffomycetales</taxon>
        <taxon>Wickerhamomycetaceae</taxon>
        <taxon>Wickerhamomyces</taxon>
    </lineage>
</organism>
<dbReference type="EMBL" id="JAEUBG010001988">
    <property type="protein sequence ID" value="KAH3685454.1"/>
    <property type="molecule type" value="Genomic_DNA"/>
</dbReference>
<keyword evidence="2" id="KW-1185">Reference proteome</keyword>
<proteinExistence type="predicted"/>
<sequence>MKIKLKSLRNVPPNFAIRLSVQVLTVVLHRGGNDPFVRGDKGNRHCSGGIRLWSGEFHQHNTGLLTLEVEKVPLGGSVVWLHPLHSHNKHRLTVNLESLSSGRTLLGGFDLTSDGVSWPEHVSHGAPWLLDVVTVDGGTVLTDLSSWGNLGDGQINFGFRVHLGDNVESGPILTQFDGEVLGVDVGALDDEVL</sequence>
<accession>A0A9P8Q9P3</accession>
<dbReference type="Proteomes" id="UP000774326">
    <property type="component" value="Unassembled WGS sequence"/>
</dbReference>
<gene>
    <name evidence="1" type="ORF">WICPIJ_003569</name>
</gene>
<reference evidence="1" key="1">
    <citation type="journal article" date="2021" name="Open Biol.">
        <title>Shared evolutionary footprints suggest mitochondrial oxidative damage underlies multiple complex I losses in fungi.</title>
        <authorList>
            <person name="Schikora-Tamarit M.A."/>
            <person name="Marcet-Houben M."/>
            <person name="Nosek J."/>
            <person name="Gabaldon T."/>
        </authorList>
    </citation>
    <scope>NUCLEOTIDE SEQUENCE</scope>
    <source>
        <strain evidence="1">CBS2887</strain>
    </source>
</reference>
<protein>
    <submittedName>
        <fullName evidence="1">Uncharacterized protein</fullName>
    </submittedName>
</protein>
<evidence type="ECO:0000313" key="1">
    <source>
        <dbReference type="EMBL" id="KAH3685454.1"/>
    </source>
</evidence>
<comment type="caution">
    <text evidence="1">The sequence shown here is derived from an EMBL/GenBank/DDBJ whole genome shotgun (WGS) entry which is preliminary data.</text>
</comment>